<dbReference type="SUPFAM" id="SSF55874">
    <property type="entry name" value="ATPase domain of HSP90 chaperone/DNA topoisomerase II/histidine kinase"/>
    <property type="match status" value="1"/>
</dbReference>
<dbReference type="STRING" id="1619234.SAMN05421730_1003108"/>
<feature type="transmembrane region" description="Helical" evidence="3">
    <location>
        <begin position="316"/>
        <end position="334"/>
    </location>
</feature>
<keyword evidence="2" id="KW-0902">Two-component regulatory system</keyword>
<keyword evidence="1 5" id="KW-0418">Kinase</keyword>
<evidence type="ECO:0000259" key="4">
    <source>
        <dbReference type="PROSITE" id="PS50109"/>
    </source>
</evidence>
<dbReference type="RefSeq" id="WP_091230809.1">
    <property type="nucleotide sequence ID" value="NZ_FMKA01000003.1"/>
</dbReference>
<evidence type="ECO:0000313" key="5">
    <source>
        <dbReference type="EMBL" id="SCP96007.1"/>
    </source>
</evidence>
<dbReference type="SUPFAM" id="SSF49785">
    <property type="entry name" value="Galactose-binding domain-like"/>
    <property type="match status" value="1"/>
</dbReference>
<dbReference type="InterPro" id="IPR003594">
    <property type="entry name" value="HATPase_dom"/>
</dbReference>
<feature type="transmembrane region" description="Helical" evidence="3">
    <location>
        <begin position="248"/>
        <end position="272"/>
    </location>
</feature>
<proteinExistence type="predicted"/>
<dbReference type="PANTHER" id="PTHR34220">
    <property type="entry name" value="SENSOR HISTIDINE KINASE YPDA"/>
    <property type="match status" value="1"/>
</dbReference>
<dbReference type="EMBL" id="FMKA01000003">
    <property type="protein sequence ID" value="SCP96007.1"/>
    <property type="molecule type" value="Genomic_DNA"/>
</dbReference>
<dbReference type="OrthoDB" id="9809348at2"/>
<feature type="transmembrane region" description="Helical" evidence="3">
    <location>
        <begin position="369"/>
        <end position="394"/>
    </location>
</feature>
<name>A0A1D3TQU4_9FIRM</name>
<dbReference type="AlphaFoldDB" id="A0A1D3TQU4"/>
<keyword evidence="3" id="KW-0812">Transmembrane</keyword>
<feature type="transmembrane region" description="Helical" evidence="3">
    <location>
        <begin position="400"/>
        <end position="417"/>
    </location>
</feature>
<dbReference type="PROSITE" id="PS50109">
    <property type="entry name" value="HIS_KIN"/>
    <property type="match status" value="1"/>
</dbReference>
<reference evidence="5 6" key="1">
    <citation type="submission" date="2016-09" db="EMBL/GenBank/DDBJ databases">
        <authorList>
            <person name="Capua I."/>
            <person name="De Benedictis P."/>
            <person name="Joannis T."/>
            <person name="Lombin L.H."/>
            <person name="Cattoli G."/>
        </authorList>
    </citation>
    <scope>NUCLEOTIDE SEQUENCE [LARGE SCALE GENOMIC DNA]</scope>
    <source>
        <strain evidence="5 6">GluBS11</strain>
    </source>
</reference>
<feature type="domain" description="Histidine kinase" evidence="4">
    <location>
        <begin position="545"/>
        <end position="644"/>
    </location>
</feature>
<dbReference type="Gene3D" id="3.30.565.10">
    <property type="entry name" value="Histidine kinase-like ATPase, C-terminal domain"/>
    <property type="match status" value="1"/>
</dbReference>
<organism evidence="5 6">
    <name type="scientific">Anaerobium acetethylicum</name>
    <dbReference type="NCBI Taxonomy" id="1619234"/>
    <lineage>
        <taxon>Bacteria</taxon>
        <taxon>Bacillati</taxon>
        <taxon>Bacillota</taxon>
        <taxon>Clostridia</taxon>
        <taxon>Lachnospirales</taxon>
        <taxon>Lachnospiraceae</taxon>
        <taxon>Anaerobium</taxon>
    </lineage>
</organism>
<dbReference type="InterPro" id="IPR010559">
    <property type="entry name" value="Sig_transdc_His_kin_internal"/>
</dbReference>
<evidence type="ECO:0000313" key="6">
    <source>
        <dbReference type="Proteomes" id="UP000199315"/>
    </source>
</evidence>
<dbReference type="InterPro" id="IPR005467">
    <property type="entry name" value="His_kinase_dom"/>
</dbReference>
<protein>
    <submittedName>
        <fullName evidence="5">Sensor histidine kinase YesM</fullName>
    </submittedName>
</protein>
<dbReference type="GO" id="GO:0000155">
    <property type="term" value="F:phosphorelay sensor kinase activity"/>
    <property type="evidence" value="ECO:0007669"/>
    <property type="project" value="InterPro"/>
</dbReference>
<accession>A0A1D3TQU4</accession>
<dbReference type="Proteomes" id="UP000199315">
    <property type="component" value="Unassembled WGS sequence"/>
</dbReference>
<dbReference type="GO" id="GO:0016020">
    <property type="term" value="C:membrane"/>
    <property type="evidence" value="ECO:0007669"/>
    <property type="project" value="InterPro"/>
</dbReference>
<dbReference type="SMART" id="SM00387">
    <property type="entry name" value="HATPase_c"/>
    <property type="match status" value="1"/>
</dbReference>
<sequence length="655" mass="74385">MFKEVPNGKNDEQRRFIWRIAFIVIFVAGMTLAVSLMFIRDCGQVKNGILDLTDSGFEADDIIRLDGFWEFYWDSLYMPSDFADENMRLPDSYMKVPASWSDGWAADQTYPEKGVATYRMVLKYPRELKDPAVSMKIVSASYRLFADGQLVAEVGTVSDDLAKYQGDCRHVLAVLPENDGETELVLQVANLSYVRGGIRESAEFGSREALENSRNGKMTAQLIFIGFIFGFGIFNLIVFSLDRKAFRSLVFGLLCFTVAIRGTVWGVIPIQLVFLDFPVKAGLFINYLTLYNQTFLMLVFVMFMFNRDFNMKIRPFLLLPMLFFELLLFAPSGIRPSFNSLYYIYLLFMMSVMFGILTKAIIRKREYAILFMVVVGIFNLTIILDFMVYLGLSAGTATDLFLYGNVIVAFAVSYIQAKQKSEFQKYLKLYYDKSVEMDRLKEKIQATEMAFLQAQIKPHFLYNALDAIANACEKDGKKGSELILDLAVYLRGSFEFNNMDKTQTLEKEIEFIDTYFNIEKERFGEKIRLVKEIEVPLGVHVPILVLQPIVENAVRHGISKKISGGTVWITIREADSRILIEICDDGMGIDEEKRESLLDDGGADQRVGLINIHHRLLKLYGRGLEITGRPGGGTCVRIALPKGGSKNDTDSGSRR</sequence>
<dbReference type="InterPro" id="IPR011623">
    <property type="entry name" value="7TMR_DISM_rcpt_extracell_dom1"/>
</dbReference>
<dbReference type="Pfam" id="PF06580">
    <property type="entry name" value="His_kinase"/>
    <property type="match status" value="1"/>
</dbReference>
<evidence type="ECO:0000256" key="3">
    <source>
        <dbReference type="SAM" id="Phobius"/>
    </source>
</evidence>
<evidence type="ECO:0000256" key="1">
    <source>
        <dbReference type="ARBA" id="ARBA00022777"/>
    </source>
</evidence>
<keyword evidence="3" id="KW-0472">Membrane</keyword>
<dbReference type="InterPro" id="IPR008979">
    <property type="entry name" value="Galactose-bd-like_sf"/>
</dbReference>
<dbReference type="Pfam" id="PF02518">
    <property type="entry name" value="HATPase_c"/>
    <property type="match status" value="1"/>
</dbReference>
<keyword evidence="3" id="KW-1133">Transmembrane helix</keyword>
<feature type="transmembrane region" description="Helical" evidence="3">
    <location>
        <begin position="222"/>
        <end position="241"/>
    </location>
</feature>
<keyword evidence="1 5" id="KW-0808">Transferase</keyword>
<keyword evidence="6" id="KW-1185">Reference proteome</keyword>
<evidence type="ECO:0000256" key="2">
    <source>
        <dbReference type="ARBA" id="ARBA00023012"/>
    </source>
</evidence>
<feature type="transmembrane region" description="Helical" evidence="3">
    <location>
        <begin position="340"/>
        <end position="362"/>
    </location>
</feature>
<dbReference type="PANTHER" id="PTHR34220:SF7">
    <property type="entry name" value="SENSOR HISTIDINE KINASE YPDA"/>
    <property type="match status" value="1"/>
</dbReference>
<dbReference type="InterPro" id="IPR036890">
    <property type="entry name" value="HATPase_C_sf"/>
</dbReference>
<dbReference type="Pfam" id="PF07695">
    <property type="entry name" value="7TMR-DISM_7TM"/>
    <property type="match status" value="1"/>
</dbReference>
<gene>
    <name evidence="5" type="ORF">SAMN05421730_1003108</name>
</gene>
<dbReference type="InterPro" id="IPR050640">
    <property type="entry name" value="Bact_2-comp_sensor_kinase"/>
</dbReference>
<feature type="transmembrane region" description="Helical" evidence="3">
    <location>
        <begin position="16"/>
        <end position="39"/>
    </location>
</feature>
<feature type="transmembrane region" description="Helical" evidence="3">
    <location>
        <begin position="284"/>
        <end position="304"/>
    </location>
</feature>
<dbReference type="Gene3D" id="2.60.120.260">
    <property type="entry name" value="Galactose-binding domain-like"/>
    <property type="match status" value="1"/>
</dbReference>